<feature type="region of interest" description="Disordered" evidence="1">
    <location>
        <begin position="41"/>
        <end position="65"/>
    </location>
</feature>
<gene>
    <name evidence="2" type="ORF">BELL_0605g00010</name>
</gene>
<organism evidence="2 3">
    <name type="scientific">Botrytis elliptica</name>
    <dbReference type="NCBI Taxonomy" id="278938"/>
    <lineage>
        <taxon>Eukaryota</taxon>
        <taxon>Fungi</taxon>
        <taxon>Dikarya</taxon>
        <taxon>Ascomycota</taxon>
        <taxon>Pezizomycotina</taxon>
        <taxon>Leotiomycetes</taxon>
        <taxon>Helotiales</taxon>
        <taxon>Sclerotiniaceae</taxon>
        <taxon>Botrytis</taxon>
    </lineage>
</organism>
<keyword evidence="3" id="KW-1185">Reference proteome</keyword>
<evidence type="ECO:0000256" key="1">
    <source>
        <dbReference type="SAM" id="MobiDB-lite"/>
    </source>
</evidence>
<protein>
    <submittedName>
        <fullName evidence="2">Uncharacterized protein</fullName>
    </submittedName>
</protein>
<accession>A0A4Z1JDA4</accession>
<sequence>MAASSKIPDCQSNQNRRKDEIRDTTVQWPAEVRVLREASRELNEQHEKMNLGDQPDTQICEINAR</sequence>
<feature type="region of interest" description="Disordered" evidence="1">
    <location>
        <begin position="1"/>
        <end position="27"/>
    </location>
</feature>
<comment type="caution">
    <text evidence="2">The sequence shown here is derived from an EMBL/GenBank/DDBJ whole genome shotgun (WGS) entry which is preliminary data.</text>
</comment>
<feature type="compositionally biased region" description="Basic and acidic residues" evidence="1">
    <location>
        <begin position="41"/>
        <end position="50"/>
    </location>
</feature>
<dbReference type="AlphaFoldDB" id="A0A4Z1JDA4"/>
<evidence type="ECO:0000313" key="2">
    <source>
        <dbReference type="EMBL" id="TGO71214.1"/>
    </source>
</evidence>
<name>A0A4Z1JDA4_9HELO</name>
<evidence type="ECO:0000313" key="3">
    <source>
        <dbReference type="Proteomes" id="UP000297229"/>
    </source>
</evidence>
<dbReference type="EMBL" id="PQXM01000603">
    <property type="protein sequence ID" value="TGO71214.1"/>
    <property type="molecule type" value="Genomic_DNA"/>
</dbReference>
<dbReference type="Proteomes" id="UP000297229">
    <property type="component" value="Unassembled WGS sequence"/>
</dbReference>
<proteinExistence type="predicted"/>
<reference evidence="2 3" key="1">
    <citation type="submission" date="2017-12" db="EMBL/GenBank/DDBJ databases">
        <title>Comparative genomics of Botrytis spp.</title>
        <authorList>
            <person name="Valero-Jimenez C.A."/>
            <person name="Tapia P."/>
            <person name="Veloso J."/>
            <person name="Silva-Moreno E."/>
            <person name="Staats M."/>
            <person name="Valdes J.H."/>
            <person name="Van Kan J.A.L."/>
        </authorList>
    </citation>
    <scope>NUCLEOTIDE SEQUENCE [LARGE SCALE GENOMIC DNA]</scope>
    <source>
        <strain evidence="2 3">Be9601</strain>
    </source>
</reference>